<sequence length="761" mass="82610">MSDMQKIMETVMQYAPDKEPAPLSQNRRSPIGTPLSRVDGRLKVKGEALFSAEYNVENPAYAALVYSSVTKGKIAKIDVSKAEKADGVLAIVTYENAPKMNDPLLFNPSGGDGSAASDLPILQEADVHWNGQPIAVIVAETQDSAEEAATLVKVEYETAEAEVSFDALKKIAKTPENILGEPPEIKIGDAENALDAAEFKVDNLYSTPRYNHNAIEPHATVAVWHDDESLTVFDSTQCIHNLRYTLAAIFGIQPEALRVISPFVGGGFGGKGTMWWNTALCAMAAKVVSRPVKLSVSREGVFRIVGGRTPSEQRVALGAGKDGKFTALIHSGITATTTHNNFPEQFTFPARHLYAAENFYVGQKVVNLDTVANTFMRAPGESIGTFALESAIDELAYELKIDPIELRRINEPTKDPVRDVAFSMRNLTLAYQRGAEKFGWNHQAPRSQKDGKWLVGQGVATAYYPYYRFVSTARVRISADGTAVVQTSAHEMGMGTATVQIQHAAERLGLPVERVSFEYGDSNLPQAPFAGGSNQTASNIAGIAATIEKVVRELLALTGDDSPLSGLKYEDIEVRDGGIFSKKDASKGETYTSILQRVGQKYVEAEATSGEPSEMMEYSMGSYGAQFCEVRINEETGEVRVSRWLGSFDCGKILNPKTATSQFRGGIVMGIGMALTEETLFDERKGRIMNASLAEYHVPVNLDVPHIEIIYNDIPDKHAPSGVHGIGEIGITGVAAAIANAVFNATGKRIRELPITLDKLF</sequence>
<accession>A0A0C1QXC2</accession>
<dbReference type="Gene3D" id="3.30.365.10">
    <property type="entry name" value="Aldehyde oxidase/xanthine dehydrogenase, molybdopterin binding domain"/>
    <property type="match status" value="4"/>
</dbReference>
<dbReference type="InterPro" id="IPR037165">
    <property type="entry name" value="AldOxase/xan_DH_Mopterin-bd_sf"/>
</dbReference>
<protein>
    <submittedName>
        <fullName evidence="5 6">Dehydrogenase</fullName>
    </submittedName>
</protein>
<dbReference type="GO" id="GO:0016491">
    <property type="term" value="F:oxidoreductase activity"/>
    <property type="evidence" value="ECO:0007669"/>
    <property type="project" value="UniProtKB-KW"/>
</dbReference>
<dbReference type="STRING" id="1479485.DA73_0215915"/>
<gene>
    <name evidence="6" type="ORF">DA73_0215915</name>
    <name evidence="5" type="ORF">DA73_0400011615</name>
</gene>
<dbReference type="PANTHER" id="PTHR11908">
    <property type="entry name" value="XANTHINE DEHYDROGENASE"/>
    <property type="match status" value="1"/>
</dbReference>
<evidence type="ECO:0000313" key="6">
    <source>
        <dbReference type="EMBL" id="KIE10124.1"/>
    </source>
</evidence>
<keyword evidence="1" id="KW-0500">Molybdenum</keyword>
<dbReference type="EMBL" id="JHEG02000048">
    <property type="protein sequence ID" value="KIE10124.1"/>
    <property type="molecule type" value="Genomic_DNA"/>
</dbReference>
<dbReference type="SUPFAM" id="SSF54665">
    <property type="entry name" value="CO dehydrogenase molybdoprotein N-domain-like"/>
    <property type="match status" value="1"/>
</dbReference>
<feature type="region of interest" description="Disordered" evidence="3">
    <location>
        <begin position="14"/>
        <end position="35"/>
    </location>
</feature>
<dbReference type="InterPro" id="IPR046867">
    <property type="entry name" value="AldOxase/xan_DH_MoCoBD2"/>
</dbReference>
<evidence type="ECO:0000256" key="2">
    <source>
        <dbReference type="ARBA" id="ARBA00023002"/>
    </source>
</evidence>
<name>A0A0C1QXC2_9CYAN</name>
<dbReference type="SUPFAM" id="SSF56003">
    <property type="entry name" value="Molybdenum cofactor-binding domain"/>
    <property type="match status" value="1"/>
</dbReference>
<evidence type="ECO:0000313" key="7">
    <source>
        <dbReference type="Proteomes" id="UP000029738"/>
    </source>
</evidence>
<dbReference type="SMART" id="SM01008">
    <property type="entry name" value="Ald_Xan_dh_C"/>
    <property type="match status" value="1"/>
</dbReference>
<keyword evidence="2" id="KW-0560">Oxidoreductase</keyword>
<dbReference type="Proteomes" id="UP000029738">
    <property type="component" value="Unassembled WGS sequence"/>
</dbReference>
<dbReference type="AlphaFoldDB" id="A0A0C1QXC2"/>
<dbReference type="Pfam" id="PF20256">
    <property type="entry name" value="MoCoBD_2"/>
    <property type="match status" value="1"/>
</dbReference>
<evidence type="ECO:0000313" key="5">
    <source>
        <dbReference type="EMBL" id="KAF3886046.1"/>
    </source>
</evidence>
<dbReference type="InterPro" id="IPR000674">
    <property type="entry name" value="Ald_Oxase/Xan_DH_a/b"/>
</dbReference>
<dbReference type="EMBL" id="JHEG04000001">
    <property type="protein sequence ID" value="KAF3886046.1"/>
    <property type="molecule type" value="Genomic_DNA"/>
</dbReference>
<reference evidence="5" key="2">
    <citation type="submission" date="2019-11" db="EMBL/GenBank/DDBJ databases">
        <title>Improved Assembly of Tolypothrix boutellei genome.</title>
        <authorList>
            <person name="Sarangi A.N."/>
            <person name="Mukherjee M."/>
            <person name="Ghosh S."/>
            <person name="Singh D."/>
            <person name="Das A."/>
            <person name="Kant S."/>
            <person name="Prusty A."/>
            <person name="Tripathy S."/>
        </authorList>
    </citation>
    <scope>NUCLEOTIDE SEQUENCE</scope>
    <source>
        <strain evidence="5">VB521301</strain>
    </source>
</reference>
<dbReference type="RefSeq" id="WP_038089420.1">
    <property type="nucleotide sequence ID" value="NZ_JHEG04000001.1"/>
</dbReference>
<dbReference type="Pfam" id="PF02738">
    <property type="entry name" value="MoCoBD_1"/>
    <property type="match status" value="1"/>
</dbReference>
<evidence type="ECO:0000256" key="1">
    <source>
        <dbReference type="ARBA" id="ARBA00022505"/>
    </source>
</evidence>
<dbReference type="GO" id="GO:0005506">
    <property type="term" value="F:iron ion binding"/>
    <property type="evidence" value="ECO:0007669"/>
    <property type="project" value="InterPro"/>
</dbReference>
<reference evidence="6" key="1">
    <citation type="journal article" date="2015" name="Genome Announc.">
        <title>Draft Genome Sequence of Tolypothrix boutellei Strain VB521301.</title>
        <authorList>
            <person name="Chandrababunaidu M.M."/>
            <person name="Singh D."/>
            <person name="Sen D."/>
            <person name="Bhan S."/>
            <person name="Das S."/>
            <person name="Gupta A."/>
            <person name="Adhikary S.P."/>
            <person name="Tripathy S."/>
        </authorList>
    </citation>
    <scope>NUCLEOTIDE SEQUENCE</scope>
    <source>
        <strain evidence="6">VB521301</strain>
    </source>
</reference>
<dbReference type="Pfam" id="PF01315">
    <property type="entry name" value="Ald_Xan_dh_C"/>
    <property type="match status" value="1"/>
</dbReference>
<comment type="caution">
    <text evidence="6">The sequence shown here is derived from an EMBL/GenBank/DDBJ whole genome shotgun (WGS) entry which is preliminary data.</text>
</comment>
<organism evidence="6">
    <name type="scientific">Tolypothrix bouteillei VB521301</name>
    <dbReference type="NCBI Taxonomy" id="1479485"/>
    <lineage>
        <taxon>Bacteria</taxon>
        <taxon>Bacillati</taxon>
        <taxon>Cyanobacteriota</taxon>
        <taxon>Cyanophyceae</taxon>
        <taxon>Nostocales</taxon>
        <taxon>Tolypothrichaceae</taxon>
        <taxon>Tolypothrix</taxon>
    </lineage>
</organism>
<feature type="domain" description="Aldehyde oxidase/xanthine dehydrogenase a/b hammerhead" evidence="4">
    <location>
        <begin position="45"/>
        <end position="160"/>
    </location>
</feature>
<dbReference type="PANTHER" id="PTHR11908:SF132">
    <property type="entry name" value="ALDEHYDE OXIDASE 1-RELATED"/>
    <property type="match status" value="1"/>
</dbReference>
<dbReference type="InterPro" id="IPR008274">
    <property type="entry name" value="AldOxase/xan_DH_MoCoBD1"/>
</dbReference>
<dbReference type="InterPro" id="IPR036856">
    <property type="entry name" value="Ald_Oxase/Xan_DH_a/b_sf"/>
</dbReference>
<evidence type="ECO:0000259" key="4">
    <source>
        <dbReference type="SMART" id="SM01008"/>
    </source>
</evidence>
<dbReference type="InterPro" id="IPR016208">
    <property type="entry name" value="Ald_Oxase/xanthine_DH-like"/>
</dbReference>
<dbReference type="OrthoDB" id="41753at2"/>
<evidence type="ECO:0000256" key="3">
    <source>
        <dbReference type="SAM" id="MobiDB-lite"/>
    </source>
</evidence>
<proteinExistence type="predicted"/>
<keyword evidence="7" id="KW-1185">Reference proteome</keyword>
<dbReference type="Gene3D" id="3.90.1170.50">
    <property type="entry name" value="Aldehyde oxidase/xanthine dehydrogenase, a/b hammerhead"/>
    <property type="match status" value="1"/>
</dbReference>